<dbReference type="PANTHER" id="PTHR36290">
    <property type="entry name" value="RIKEN CDNA D630039A03 GENE"/>
    <property type="match status" value="1"/>
</dbReference>
<feature type="compositionally biased region" description="Acidic residues" evidence="1">
    <location>
        <begin position="28"/>
        <end position="37"/>
    </location>
</feature>
<comment type="caution">
    <text evidence="2">The sequence shown here is derived from an EMBL/GenBank/DDBJ whole genome shotgun (WGS) entry which is preliminary data.</text>
</comment>
<feature type="region of interest" description="Disordered" evidence="1">
    <location>
        <begin position="159"/>
        <end position="272"/>
    </location>
</feature>
<feature type="compositionally biased region" description="Polar residues" evidence="1">
    <location>
        <begin position="184"/>
        <end position="197"/>
    </location>
</feature>
<protein>
    <recommendedName>
        <fullName evidence="4">TBC1 domain-containing protein</fullName>
    </recommendedName>
</protein>
<feature type="compositionally biased region" description="Basic and acidic residues" evidence="1">
    <location>
        <begin position="17"/>
        <end position="27"/>
    </location>
</feature>
<feature type="compositionally biased region" description="Low complexity" evidence="1">
    <location>
        <begin position="162"/>
        <end position="177"/>
    </location>
</feature>
<feature type="compositionally biased region" description="Basic and acidic residues" evidence="1">
    <location>
        <begin position="198"/>
        <end position="207"/>
    </location>
</feature>
<sequence>MSCSCCCWVTPSGEPLEGIRKKERLVGGEEEEEEEEEGSRRRRRRQEEEEEQEEEAGGQAEDSRRNMDISLLREQYRCTRDRQKRHTQVLLFRTVSEELSEAVSIIPVTQGLTSPWEPSGSTPPAISFDSDPMTYDPWHIHLGLHRRCCLGVTAQLTASSPETTNTNGSSRRSSTSSEADDSTFDSPGSSFNCPTDHSNTDRSREDPDTGSLEEVGPVQVPVCGPLHPTEQTPSDGSQEDHPDGSFTDSQECTGASSDESSTPVASVTCSPSSSITSLHVDLKENQSAGRKTSNAVLQDSSTLVWRGSRKFSSPALRFTRQLTLGGVGSSLGVHQNQNYHPFPNRKAPRISEAARRLGMYSSF</sequence>
<proteinExistence type="predicted"/>
<evidence type="ECO:0000313" key="2">
    <source>
        <dbReference type="EMBL" id="KAE8279610.1"/>
    </source>
</evidence>
<dbReference type="Proteomes" id="UP000424527">
    <property type="component" value="Unassembled WGS sequence"/>
</dbReference>
<feature type="compositionally biased region" description="Low complexity" evidence="1">
    <location>
        <begin position="260"/>
        <end position="272"/>
    </location>
</feature>
<accession>A0A6G0HKB9</accession>
<reference evidence="2 3" key="1">
    <citation type="submission" date="2019-07" db="EMBL/GenBank/DDBJ databases">
        <title>Chromosome genome assembly for large yellow croaker.</title>
        <authorList>
            <person name="Xiao S."/>
        </authorList>
    </citation>
    <scope>NUCLEOTIDE SEQUENCE [LARGE SCALE GENOMIC DNA]</scope>
    <source>
        <strain evidence="2">JMULYC20181020</strain>
        <tissue evidence="2">Muscle</tissue>
    </source>
</reference>
<name>A0A6G0HKB9_LARCR</name>
<evidence type="ECO:0008006" key="4">
    <source>
        <dbReference type="Google" id="ProtNLM"/>
    </source>
</evidence>
<dbReference type="PANTHER" id="PTHR36290:SF1">
    <property type="entry name" value="RIKEN CDNA D630039A03 GENE"/>
    <property type="match status" value="1"/>
</dbReference>
<evidence type="ECO:0000313" key="3">
    <source>
        <dbReference type="Proteomes" id="UP000424527"/>
    </source>
</evidence>
<feature type="compositionally biased region" description="Polar residues" evidence="1">
    <location>
        <begin position="246"/>
        <end position="259"/>
    </location>
</feature>
<dbReference type="AlphaFoldDB" id="A0A6G0HKB9"/>
<gene>
    <name evidence="2" type="ORF">D5F01_LYC21733</name>
</gene>
<evidence type="ECO:0000256" key="1">
    <source>
        <dbReference type="SAM" id="MobiDB-lite"/>
    </source>
</evidence>
<organism evidence="2 3">
    <name type="scientific">Larimichthys crocea</name>
    <name type="common">Large yellow croaker</name>
    <name type="synonym">Pseudosciaena crocea</name>
    <dbReference type="NCBI Taxonomy" id="215358"/>
    <lineage>
        <taxon>Eukaryota</taxon>
        <taxon>Metazoa</taxon>
        <taxon>Chordata</taxon>
        <taxon>Craniata</taxon>
        <taxon>Vertebrata</taxon>
        <taxon>Euteleostomi</taxon>
        <taxon>Actinopterygii</taxon>
        <taxon>Neopterygii</taxon>
        <taxon>Teleostei</taxon>
        <taxon>Neoteleostei</taxon>
        <taxon>Acanthomorphata</taxon>
        <taxon>Eupercaria</taxon>
        <taxon>Sciaenidae</taxon>
        <taxon>Larimichthys</taxon>
    </lineage>
</organism>
<keyword evidence="3" id="KW-1185">Reference proteome</keyword>
<dbReference type="EMBL" id="REGW02000022">
    <property type="protein sequence ID" value="KAE8279610.1"/>
    <property type="molecule type" value="Genomic_DNA"/>
</dbReference>
<feature type="region of interest" description="Disordered" evidence="1">
    <location>
        <begin position="10"/>
        <end position="66"/>
    </location>
</feature>